<sequence length="44" mass="4943">MERPRAGDAVGHALREAYERDLGLPEDMSSLLHRLNRVLSHSAD</sequence>
<evidence type="ECO:0000313" key="1">
    <source>
        <dbReference type="EMBL" id="MFD0945696.1"/>
    </source>
</evidence>
<protein>
    <recommendedName>
        <fullName evidence="3">Anti-sigma factor NepR domain-containing protein</fullName>
    </recommendedName>
</protein>
<evidence type="ECO:0008006" key="3">
    <source>
        <dbReference type="Google" id="ProtNLM"/>
    </source>
</evidence>
<name>A0ABW3H7Q9_9SPHN</name>
<dbReference type="Proteomes" id="UP001596977">
    <property type="component" value="Unassembled WGS sequence"/>
</dbReference>
<dbReference type="RefSeq" id="WP_264943498.1">
    <property type="nucleotide sequence ID" value="NZ_JAPDRA010000002.1"/>
</dbReference>
<accession>A0ABW3H7Q9</accession>
<organism evidence="1 2">
    <name type="scientific">Sphingomonas canadensis</name>
    <dbReference type="NCBI Taxonomy" id="1219257"/>
    <lineage>
        <taxon>Bacteria</taxon>
        <taxon>Pseudomonadati</taxon>
        <taxon>Pseudomonadota</taxon>
        <taxon>Alphaproteobacteria</taxon>
        <taxon>Sphingomonadales</taxon>
        <taxon>Sphingomonadaceae</taxon>
        <taxon>Sphingomonas</taxon>
    </lineage>
</organism>
<reference evidence="2" key="1">
    <citation type="journal article" date="2019" name="Int. J. Syst. Evol. Microbiol.">
        <title>The Global Catalogue of Microorganisms (GCM) 10K type strain sequencing project: providing services to taxonomists for standard genome sequencing and annotation.</title>
        <authorList>
            <consortium name="The Broad Institute Genomics Platform"/>
            <consortium name="The Broad Institute Genome Sequencing Center for Infectious Disease"/>
            <person name="Wu L."/>
            <person name="Ma J."/>
        </authorList>
    </citation>
    <scope>NUCLEOTIDE SEQUENCE [LARGE SCALE GENOMIC DNA]</scope>
    <source>
        <strain evidence="2">CCUG 62982</strain>
    </source>
</reference>
<gene>
    <name evidence="1" type="ORF">ACFQ1E_05035</name>
</gene>
<evidence type="ECO:0000313" key="2">
    <source>
        <dbReference type="Proteomes" id="UP001596977"/>
    </source>
</evidence>
<dbReference type="EMBL" id="JBHTJG010000002">
    <property type="protein sequence ID" value="MFD0945696.1"/>
    <property type="molecule type" value="Genomic_DNA"/>
</dbReference>
<proteinExistence type="predicted"/>
<keyword evidence="2" id="KW-1185">Reference proteome</keyword>
<comment type="caution">
    <text evidence="1">The sequence shown here is derived from an EMBL/GenBank/DDBJ whole genome shotgun (WGS) entry which is preliminary data.</text>
</comment>